<organism evidence="6 7">
    <name type="scientific">Hoeflea prorocentri</name>
    <dbReference type="NCBI Taxonomy" id="1922333"/>
    <lineage>
        <taxon>Bacteria</taxon>
        <taxon>Pseudomonadati</taxon>
        <taxon>Pseudomonadota</taxon>
        <taxon>Alphaproteobacteria</taxon>
        <taxon>Hyphomicrobiales</taxon>
        <taxon>Rhizobiaceae</taxon>
        <taxon>Hoeflea</taxon>
    </lineage>
</organism>
<dbReference type="Proteomes" id="UP001151234">
    <property type="component" value="Unassembled WGS sequence"/>
</dbReference>
<dbReference type="PANTHER" id="PTHR10272">
    <property type="entry name" value="PLATELET-ACTIVATING FACTOR ACETYLHYDROLASE"/>
    <property type="match status" value="1"/>
</dbReference>
<dbReference type="GO" id="GO:0016042">
    <property type="term" value="P:lipid catabolic process"/>
    <property type="evidence" value="ECO:0007669"/>
    <property type="project" value="UniProtKB-KW"/>
</dbReference>
<dbReference type="Gene3D" id="3.40.50.1820">
    <property type="entry name" value="alpha/beta hydrolase"/>
    <property type="match status" value="1"/>
</dbReference>
<dbReference type="PANTHER" id="PTHR10272:SF0">
    <property type="entry name" value="PLATELET-ACTIVATING FACTOR ACETYLHYDROLASE"/>
    <property type="match status" value="1"/>
</dbReference>
<keyword evidence="1 6" id="KW-0378">Hydrolase</keyword>
<evidence type="ECO:0000313" key="6">
    <source>
        <dbReference type="EMBL" id="MDA5400017.1"/>
    </source>
</evidence>
<evidence type="ECO:0000256" key="3">
    <source>
        <dbReference type="ARBA" id="ARBA00023098"/>
    </source>
</evidence>
<feature type="chain" id="PRO_5040900009" evidence="4">
    <location>
        <begin position="21"/>
        <end position="437"/>
    </location>
</feature>
<proteinExistence type="predicted"/>
<evidence type="ECO:0000256" key="4">
    <source>
        <dbReference type="SAM" id="SignalP"/>
    </source>
</evidence>
<dbReference type="GO" id="GO:0003847">
    <property type="term" value="F:1-alkyl-2-acetylglycerophosphocholine esterase activity"/>
    <property type="evidence" value="ECO:0007669"/>
    <property type="project" value="TreeGrafter"/>
</dbReference>
<keyword evidence="7" id="KW-1185">Reference proteome</keyword>
<sequence length="437" mass="46968">MKHAIGAAVLTGLLCTAALAEDNRVDLVRPDAPELTAHGDSPIGVRTLEVTNTGQVDILKVESANDLPRYDRPLTLEVWYPAAAGTGSGGTYEGVLLRDGVTKVDLKGRAVRDAEPAKVDTGYPLIVISHGYPGNRFLMSHLGENLATKGYVVVSIDHTESTYDNKAAFGSTLVNRSIDQTFVVDTIDIMSKEDGNFLSGLVDASNTGLVGYSMGGYGAVITAGGGVTQASTEYPWGAPAGTLGVHLAGSDSHEALIDPRIKAAVAVAPWGMNTGFWDAKGLSGVRIPMFFISGSDDDVSGYENGTKAIFDLSTNTDRYLLTFEYANHNAGAPIPAPSEAWQPSEHIDFIPFDHYADAVWDNVRMNNITQHFVTAFFGQYLKKDGEMQPYLNLVEKSGDGVYAVEEDGTLKPEHTYWKGFPNRTAKGLSLMHKTKGK</sequence>
<evidence type="ECO:0000313" key="7">
    <source>
        <dbReference type="Proteomes" id="UP001151234"/>
    </source>
</evidence>
<protein>
    <submittedName>
        <fullName evidence="6">Dienelactone hydrolase</fullName>
    </submittedName>
</protein>
<dbReference type="SUPFAM" id="SSF53474">
    <property type="entry name" value="alpha/beta-Hydrolases"/>
    <property type="match status" value="1"/>
</dbReference>
<dbReference type="InterPro" id="IPR029058">
    <property type="entry name" value="AB_hydrolase_fold"/>
</dbReference>
<keyword evidence="3" id="KW-0443">Lipid metabolism</keyword>
<reference evidence="6" key="1">
    <citation type="submission" date="2022-11" db="EMBL/GenBank/DDBJ databases">
        <title>Draft genome sequence of Hoeflea poritis E7-10 and Hoeflea prorocentri PM5-8, separated from scleractinian coral Porites lutea and marine dinoflagellate.</title>
        <authorList>
            <person name="Zhang G."/>
            <person name="Wei Q."/>
            <person name="Cai L."/>
        </authorList>
    </citation>
    <scope>NUCLEOTIDE SEQUENCE</scope>
    <source>
        <strain evidence="6">PM5-8</strain>
    </source>
</reference>
<keyword evidence="4" id="KW-0732">Signal</keyword>
<dbReference type="RefSeq" id="WP_267991428.1">
    <property type="nucleotide sequence ID" value="NZ_JAPJZI010000001.1"/>
</dbReference>
<name>A0A9X3UIZ0_9HYPH</name>
<feature type="domain" description="PET hydrolase/cutinase-like" evidence="5">
    <location>
        <begin position="121"/>
        <end position="236"/>
    </location>
</feature>
<dbReference type="AlphaFoldDB" id="A0A9X3UIZ0"/>
<evidence type="ECO:0000256" key="1">
    <source>
        <dbReference type="ARBA" id="ARBA00022801"/>
    </source>
</evidence>
<accession>A0A9X3UIZ0</accession>
<evidence type="ECO:0000256" key="2">
    <source>
        <dbReference type="ARBA" id="ARBA00022963"/>
    </source>
</evidence>
<keyword evidence="2" id="KW-0442">Lipid degradation</keyword>
<feature type="signal peptide" evidence="4">
    <location>
        <begin position="1"/>
        <end position="20"/>
    </location>
</feature>
<dbReference type="Pfam" id="PF12740">
    <property type="entry name" value="PETase"/>
    <property type="match status" value="1"/>
</dbReference>
<evidence type="ECO:0000259" key="5">
    <source>
        <dbReference type="Pfam" id="PF12740"/>
    </source>
</evidence>
<comment type="caution">
    <text evidence="6">The sequence shown here is derived from an EMBL/GenBank/DDBJ whole genome shotgun (WGS) entry which is preliminary data.</text>
</comment>
<gene>
    <name evidence="6" type="ORF">OQ273_15660</name>
</gene>
<dbReference type="InterPro" id="IPR041127">
    <property type="entry name" value="PET_hydrolase/cutinase-like"/>
</dbReference>
<dbReference type="EMBL" id="JAPJZI010000001">
    <property type="protein sequence ID" value="MDA5400017.1"/>
    <property type="molecule type" value="Genomic_DNA"/>
</dbReference>